<reference evidence="1 2" key="1">
    <citation type="submission" date="2021-08" db="EMBL/GenBank/DDBJ databases">
        <authorList>
            <person name="Peeters C."/>
        </authorList>
    </citation>
    <scope>NUCLEOTIDE SEQUENCE [LARGE SCALE GENOMIC DNA]</scope>
    <source>
        <strain evidence="1 2">LMG 21510</strain>
    </source>
</reference>
<sequence>MAKRERNRRALQDEVSRRIHKIEDIAEDGARIRVPEPEPHPRDARGRNWDMKAFGNAAGYERAIRAVVDKVRDEFDLTEAPSAAGTPIDPFSDG</sequence>
<dbReference type="Proteomes" id="UP000721236">
    <property type="component" value="Unassembled WGS sequence"/>
</dbReference>
<gene>
    <name evidence="1" type="ORF">LMG21510_01908</name>
</gene>
<evidence type="ECO:0000313" key="2">
    <source>
        <dbReference type="Proteomes" id="UP000721236"/>
    </source>
</evidence>
<keyword evidence="2" id="KW-1185">Reference proteome</keyword>
<organism evidence="1 2">
    <name type="scientific">Cupriavidus respiraculi</name>
    <dbReference type="NCBI Taxonomy" id="195930"/>
    <lineage>
        <taxon>Bacteria</taxon>
        <taxon>Pseudomonadati</taxon>
        <taxon>Pseudomonadota</taxon>
        <taxon>Betaproteobacteria</taxon>
        <taxon>Burkholderiales</taxon>
        <taxon>Burkholderiaceae</taxon>
        <taxon>Cupriavidus</taxon>
    </lineage>
</organism>
<name>A0ABM8WXJ0_9BURK</name>
<protein>
    <submittedName>
        <fullName evidence="1">Uncharacterized protein</fullName>
    </submittedName>
</protein>
<evidence type="ECO:0000313" key="1">
    <source>
        <dbReference type="EMBL" id="CAG9172245.1"/>
    </source>
</evidence>
<dbReference type="RefSeq" id="WP_224041339.1">
    <property type="nucleotide sequence ID" value="NZ_CAJZAH010000002.1"/>
</dbReference>
<dbReference type="EMBL" id="CAJZAH010000002">
    <property type="protein sequence ID" value="CAG9172245.1"/>
    <property type="molecule type" value="Genomic_DNA"/>
</dbReference>
<proteinExistence type="predicted"/>
<accession>A0ABM8WXJ0</accession>
<comment type="caution">
    <text evidence="1">The sequence shown here is derived from an EMBL/GenBank/DDBJ whole genome shotgun (WGS) entry which is preliminary data.</text>
</comment>